<dbReference type="EMBL" id="CAJNOK010001238">
    <property type="protein sequence ID" value="CAF0800925.1"/>
    <property type="molecule type" value="Genomic_DNA"/>
</dbReference>
<dbReference type="AlphaFoldDB" id="A0A8S2H0C3"/>
<feature type="transmembrane region" description="Helical" evidence="1">
    <location>
        <begin position="553"/>
        <end position="572"/>
    </location>
</feature>
<keyword evidence="1" id="KW-0812">Transmembrane</keyword>
<reference evidence="3" key="1">
    <citation type="submission" date="2021-02" db="EMBL/GenBank/DDBJ databases">
        <authorList>
            <person name="Nowell W R."/>
        </authorList>
    </citation>
    <scope>NUCLEOTIDE SEQUENCE</scope>
</reference>
<dbReference type="Proteomes" id="UP000677228">
    <property type="component" value="Unassembled WGS sequence"/>
</dbReference>
<evidence type="ECO:0000313" key="4">
    <source>
        <dbReference type="Proteomes" id="UP000682733"/>
    </source>
</evidence>
<keyword evidence="1" id="KW-0472">Membrane</keyword>
<dbReference type="Proteomes" id="UP000682733">
    <property type="component" value="Unassembled WGS sequence"/>
</dbReference>
<keyword evidence="1" id="KW-1133">Transmembrane helix</keyword>
<evidence type="ECO:0000313" key="3">
    <source>
        <dbReference type="EMBL" id="CAF3584365.1"/>
    </source>
</evidence>
<comment type="caution">
    <text evidence="3">The sequence shown here is derived from an EMBL/GenBank/DDBJ whole genome shotgun (WGS) entry which is preliminary data.</text>
</comment>
<protein>
    <submittedName>
        <fullName evidence="3">Uncharacterized protein</fullName>
    </submittedName>
</protein>
<gene>
    <name evidence="2" type="ORF">OVA965_LOCUS4641</name>
    <name evidence="3" type="ORF">TMI583_LOCUS4645</name>
</gene>
<dbReference type="EMBL" id="CAJOBA010001239">
    <property type="protein sequence ID" value="CAF3584365.1"/>
    <property type="molecule type" value="Genomic_DNA"/>
</dbReference>
<organism evidence="3 4">
    <name type="scientific">Didymodactylos carnosus</name>
    <dbReference type="NCBI Taxonomy" id="1234261"/>
    <lineage>
        <taxon>Eukaryota</taxon>
        <taxon>Metazoa</taxon>
        <taxon>Spiralia</taxon>
        <taxon>Gnathifera</taxon>
        <taxon>Rotifera</taxon>
        <taxon>Eurotatoria</taxon>
        <taxon>Bdelloidea</taxon>
        <taxon>Philodinida</taxon>
        <taxon>Philodinidae</taxon>
        <taxon>Didymodactylos</taxon>
    </lineage>
</organism>
<evidence type="ECO:0000313" key="2">
    <source>
        <dbReference type="EMBL" id="CAF0800925.1"/>
    </source>
</evidence>
<sequence>MTMVLSRSYLIFIVLTSLLEISFMLKCYDDNSYNISDNQYRPLLIDNCHSCMIFIGLLSITTTITTTTTLSMTEKESIVSIDDDDLDYYRNKRFVDYVNENVHISKRITLYPFSSITRSNQQQQQHRYISTRRCIKEEESPIYGYDDKNCFCNTDYCNTNIERCKLEISFKPMFPCYDGLTNSLKIRQKCCSCQIRVIKTTYYGSNLQYQCLTFGQIDIDNNNDSEQQSCTCQKAMCNEDFQTCNHQRQNYSFRKNKRVENLTTSTISYFISNPFWNRWTSIREENYKNKQYEESASTTTTIVPDWQRTTTTTSITSTSTYSLIVNTTSLNTPLETTENMTVMEYMLESTPSDLYNETDGKLMIISLENSTSAIIEQQQPIVEEIVEATTQTVWTTQQTLQDDQIVMDYTNDTDQNMVFEKFNDNNLPYDESIEEVTINNDLFLTNTISNLNSSQQHNVEILDHILPILFNTTTDYSTIINYSNTSDSSLTTFVFRTSQTSSTVKQLIENTFVSVLLKNFTQNFENRLESLNNNNSSISSNDVMQLKGRYSSGYMKICSHLLLFWCVFIFLLV</sequence>
<name>A0A8S2H0C3_9BILA</name>
<accession>A0A8S2H0C3</accession>
<evidence type="ECO:0000256" key="1">
    <source>
        <dbReference type="SAM" id="Phobius"/>
    </source>
</evidence>
<proteinExistence type="predicted"/>